<evidence type="ECO:0000256" key="10">
    <source>
        <dbReference type="SAM" id="Phobius"/>
    </source>
</evidence>
<evidence type="ECO:0000313" key="12">
    <source>
        <dbReference type="Proteomes" id="UP000008229"/>
    </source>
</evidence>
<dbReference type="InterPro" id="IPR001851">
    <property type="entry name" value="ABC_transp_permease"/>
</dbReference>
<evidence type="ECO:0000256" key="3">
    <source>
        <dbReference type="ARBA" id="ARBA00022475"/>
    </source>
</evidence>
<dbReference type="eggNOG" id="COG0559">
    <property type="taxonomic scope" value="Bacteria"/>
</dbReference>
<dbReference type="OrthoDB" id="9807115at2"/>
<evidence type="ECO:0000256" key="2">
    <source>
        <dbReference type="ARBA" id="ARBA00022448"/>
    </source>
</evidence>
<feature type="transmembrane region" description="Helical" evidence="10">
    <location>
        <begin position="281"/>
        <end position="302"/>
    </location>
</feature>
<feature type="transmembrane region" description="Helical" evidence="10">
    <location>
        <begin position="147"/>
        <end position="171"/>
    </location>
</feature>
<feature type="transmembrane region" description="Helical" evidence="10">
    <location>
        <begin position="105"/>
        <end position="127"/>
    </location>
</feature>
<evidence type="ECO:0000256" key="8">
    <source>
        <dbReference type="ARBA" id="ARBA00023136"/>
    </source>
</evidence>
<keyword evidence="3" id="KW-1003">Cell membrane</keyword>
<sequence>MPPAWALSEWPARSANWFATAPRAIRAGAGIVLVDALLVALDKQPDAAVGWLALATIVAVTIATVVSLDGRPAAIAATVVGNVAAVLILDYGLHDVAQRGLNGLSLGAIYALGAVGLTLVYGILRLVNFAHGDLLTLGAYVAYVVNVSWGLPLVAGVVVAIVVTAAFSVALERAMWAPMRARGAGMLQLLIMAIGLAFVIRYGIQFAWGTELRQLRVDSSAAVSFLGLRIGRTQLIVLLVGVAALLATGLMLKRTLLGKRMRALSDSRDLAETSGIDTSRVIMWTWIFAGALAGLAGVFAGAVTQLQPELGFELLLPIFAAVVLGGIGNAFGALTAGLVLGLVIEWSTLVLPDGLKLIVGFVVLIVVLVIRPEGIFGRARTV</sequence>
<dbReference type="PANTHER" id="PTHR11795">
    <property type="entry name" value="BRANCHED-CHAIN AMINO ACID TRANSPORT SYSTEM PERMEASE PROTEIN LIVH"/>
    <property type="match status" value="1"/>
</dbReference>
<keyword evidence="6" id="KW-0029">Amino-acid transport</keyword>
<dbReference type="Pfam" id="PF02653">
    <property type="entry name" value="BPD_transp_2"/>
    <property type="match status" value="1"/>
</dbReference>
<comment type="subcellular location">
    <subcellularLocation>
        <location evidence="1">Cell membrane</location>
        <topology evidence="1">Multi-pass membrane protein</topology>
    </subcellularLocation>
</comment>
<dbReference type="GO" id="GO:0005304">
    <property type="term" value="F:L-valine transmembrane transporter activity"/>
    <property type="evidence" value="ECO:0007669"/>
    <property type="project" value="TreeGrafter"/>
</dbReference>
<evidence type="ECO:0000256" key="6">
    <source>
        <dbReference type="ARBA" id="ARBA00022970"/>
    </source>
</evidence>
<evidence type="ECO:0000256" key="1">
    <source>
        <dbReference type="ARBA" id="ARBA00004651"/>
    </source>
</evidence>
<dbReference type="GO" id="GO:0015808">
    <property type="term" value="P:L-alanine transport"/>
    <property type="evidence" value="ECO:0007669"/>
    <property type="project" value="TreeGrafter"/>
</dbReference>
<keyword evidence="5 10" id="KW-0812">Transmembrane</keyword>
<feature type="transmembrane region" description="Helical" evidence="10">
    <location>
        <begin position="183"/>
        <end position="204"/>
    </location>
</feature>
<dbReference type="GO" id="GO:0015190">
    <property type="term" value="F:L-leucine transmembrane transporter activity"/>
    <property type="evidence" value="ECO:0007669"/>
    <property type="project" value="TreeGrafter"/>
</dbReference>
<evidence type="ECO:0000256" key="7">
    <source>
        <dbReference type="ARBA" id="ARBA00022989"/>
    </source>
</evidence>
<dbReference type="PANTHER" id="PTHR11795:SF371">
    <property type="entry name" value="HIGH-AFFINITY BRANCHED-CHAIN AMINO ACID TRANSPORT SYSTEM PERMEASE PROTEIN LIVH"/>
    <property type="match status" value="1"/>
</dbReference>
<keyword evidence="8 10" id="KW-0472">Membrane</keyword>
<feature type="transmembrane region" description="Helical" evidence="10">
    <location>
        <begin position="74"/>
        <end position="93"/>
    </location>
</feature>
<feature type="transmembrane region" description="Helical" evidence="10">
    <location>
        <begin position="24"/>
        <end position="41"/>
    </location>
</feature>
<dbReference type="STRING" id="469383.Cwoe_3966"/>
<feature type="transmembrane region" description="Helical" evidence="10">
    <location>
        <begin position="48"/>
        <end position="68"/>
    </location>
</feature>
<dbReference type="HOGENOM" id="CLU_039929_1_0_11"/>
<organism evidence="11 12">
    <name type="scientific">Conexibacter woesei (strain DSM 14684 / CCUG 47730 / CIP 108061 / JCM 11494 / NBRC 100937 / ID131577)</name>
    <dbReference type="NCBI Taxonomy" id="469383"/>
    <lineage>
        <taxon>Bacteria</taxon>
        <taxon>Bacillati</taxon>
        <taxon>Actinomycetota</taxon>
        <taxon>Thermoleophilia</taxon>
        <taxon>Solirubrobacterales</taxon>
        <taxon>Conexibacteraceae</taxon>
        <taxon>Conexibacter</taxon>
    </lineage>
</organism>
<name>D3F3L8_CONWI</name>
<dbReference type="GO" id="GO:0015188">
    <property type="term" value="F:L-isoleucine transmembrane transporter activity"/>
    <property type="evidence" value="ECO:0007669"/>
    <property type="project" value="TreeGrafter"/>
</dbReference>
<dbReference type="CDD" id="cd06582">
    <property type="entry name" value="TM_PBP1_LivH_like"/>
    <property type="match status" value="1"/>
</dbReference>
<feature type="transmembrane region" description="Helical" evidence="10">
    <location>
        <begin position="235"/>
        <end position="252"/>
    </location>
</feature>
<gene>
    <name evidence="11" type="ordered locus">Cwoe_3966</name>
</gene>
<comment type="similarity">
    <text evidence="9">Belongs to the binding-protein-dependent transport system permease family. LivHM subfamily.</text>
</comment>
<dbReference type="GO" id="GO:0015192">
    <property type="term" value="F:L-phenylalanine transmembrane transporter activity"/>
    <property type="evidence" value="ECO:0007669"/>
    <property type="project" value="TreeGrafter"/>
</dbReference>
<dbReference type="GO" id="GO:0042941">
    <property type="term" value="P:D-alanine transmembrane transport"/>
    <property type="evidence" value="ECO:0007669"/>
    <property type="project" value="TreeGrafter"/>
</dbReference>
<keyword evidence="7 10" id="KW-1133">Transmembrane helix</keyword>
<dbReference type="GO" id="GO:1903806">
    <property type="term" value="P:L-isoleucine import across plasma membrane"/>
    <property type="evidence" value="ECO:0007669"/>
    <property type="project" value="TreeGrafter"/>
</dbReference>
<dbReference type="InterPro" id="IPR052157">
    <property type="entry name" value="BCAA_transport_permease"/>
</dbReference>
<evidence type="ECO:0000256" key="5">
    <source>
        <dbReference type="ARBA" id="ARBA00022692"/>
    </source>
</evidence>
<keyword evidence="4" id="KW-0997">Cell inner membrane</keyword>
<evidence type="ECO:0000256" key="9">
    <source>
        <dbReference type="ARBA" id="ARBA00037998"/>
    </source>
</evidence>
<dbReference type="EMBL" id="CP001854">
    <property type="protein sequence ID" value="ADB52383.1"/>
    <property type="molecule type" value="Genomic_DNA"/>
</dbReference>
<feature type="transmembrane region" description="Helical" evidence="10">
    <location>
        <begin position="355"/>
        <end position="372"/>
    </location>
</feature>
<feature type="transmembrane region" description="Helical" evidence="10">
    <location>
        <begin position="314"/>
        <end position="343"/>
    </location>
</feature>
<keyword evidence="12" id="KW-1185">Reference proteome</keyword>
<reference evidence="12" key="2">
    <citation type="submission" date="2010-01" db="EMBL/GenBank/DDBJ databases">
        <title>The complete genome of Conexibacter woesei DSM 14684.</title>
        <authorList>
            <consortium name="US DOE Joint Genome Institute (JGI-PGF)"/>
            <person name="Lucas S."/>
            <person name="Copeland A."/>
            <person name="Lapidus A."/>
            <person name="Glavina del Rio T."/>
            <person name="Dalin E."/>
            <person name="Tice H."/>
            <person name="Bruce D."/>
            <person name="Goodwin L."/>
            <person name="Pitluck S."/>
            <person name="Kyrpides N."/>
            <person name="Mavromatis K."/>
            <person name="Ivanova N."/>
            <person name="Mikhailova N."/>
            <person name="Chertkov O."/>
            <person name="Brettin T."/>
            <person name="Detter J.C."/>
            <person name="Han C."/>
            <person name="Larimer F."/>
            <person name="Land M."/>
            <person name="Hauser L."/>
            <person name="Markowitz V."/>
            <person name="Cheng J.-F."/>
            <person name="Hugenholtz P."/>
            <person name="Woyke T."/>
            <person name="Wu D."/>
            <person name="Pukall R."/>
            <person name="Steenblock K."/>
            <person name="Schneider S."/>
            <person name="Klenk H.-P."/>
            <person name="Eisen J.A."/>
        </authorList>
    </citation>
    <scope>NUCLEOTIDE SEQUENCE [LARGE SCALE GENOMIC DNA]</scope>
    <source>
        <strain evidence="12">DSM 14684 / CIP 108061 / JCM 11494 / NBRC 100937 / ID131577</strain>
    </source>
</reference>
<keyword evidence="2" id="KW-0813">Transport</keyword>
<proteinExistence type="inferred from homology"/>
<dbReference type="Proteomes" id="UP000008229">
    <property type="component" value="Chromosome"/>
</dbReference>
<accession>D3F3L8</accession>
<dbReference type="KEGG" id="cwo:Cwoe_3966"/>
<protein>
    <submittedName>
        <fullName evidence="11">Inner-membrane translocator</fullName>
    </submittedName>
</protein>
<dbReference type="AlphaFoldDB" id="D3F3L8"/>
<evidence type="ECO:0000256" key="4">
    <source>
        <dbReference type="ARBA" id="ARBA00022519"/>
    </source>
</evidence>
<evidence type="ECO:0000313" key="11">
    <source>
        <dbReference type="EMBL" id="ADB52383.1"/>
    </source>
</evidence>
<reference evidence="11 12" key="1">
    <citation type="journal article" date="2010" name="Stand. Genomic Sci.">
        <title>Complete genome sequence of Conexibacter woesei type strain (ID131577).</title>
        <authorList>
            <person name="Pukall R."/>
            <person name="Lapidus A."/>
            <person name="Glavina Del Rio T."/>
            <person name="Copeland A."/>
            <person name="Tice H."/>
            <person name="Cheng J.-F."/>
            <person name="Lucas S."/>
            <person name="Chen F."/>
            <person name="Nolan M."/>
            <person name="Bruce D."/>
            <person name="Goodwin L."/>
            <person name="Pitluck S."/>
            <person name="Mavromatis K."/>
            <person name="Ivanova N."/>
            <person name="Ovchinnikova G."/>
            <person name="Pati A."/>
            <person name="Chen A."/>
            <person name="Palaniappan K."/>
            <person name="Land M."/>
            <person name="Hauser L."/>
            <person name="Chang Y.-J."/>
            <person name="Jeffries C.D."/>
            <person name="Chain P."/>
            <person name="Meincke L."/>
            <person name="Sims D."/>
            <person name="Brettin T."/>
            <person name="Detter J.C."/>
            <person name="Rohde M."/>
            <person name="Goeker M."/>
            <person name="Bristow J."/>
            <person name="Eisen J.A."/>
            <person name="Markowitz V."/>
            <person name="Kyrpides N.C."/>
            <person name="Klenk H.-P."/>
            <person name="Hugenholtz P."/>
        </authorList>
    </citation>
    <scope>NUCLEOTIDE SEQUENCE [LARGE SCALE GENOMIC DNA]</scope>
    <source>
        <strain evidence="12">DSM 14684 / CIP 108061 / JCM 11494 / NBRC 100937 / ID131577</strain>
    </source>
</reference>
<dbReference type="GO" id="GO:0005886">
    <property type="term" value="C:plasma membrane"/>
    <property type="evidence" value="ECO:0007669"/>
    <property type="project" value="UniProtKB-SubCell"/>
</dbReference>